<evidence type="ECO:0000256" key="1">
    <source>
        <dbReference type="ARBA" id="ARBA00001933"/>
    </source>
</evidence>
<evidence type="ECO:0000256" key="6">
    <source>
        <dbReference type="ARBA" id="ARBA00022679"/>
    </source>
</evidence>
<evidence type="ECO:0000256" key="12">
    <source>
        <dbReference type="RuleBase" id="RU004505"/>
    </source>
</evidence>
<comment type="cofactor">
    <cofactor evidence="1 11">
        <name>pyridoxal 5'-phosphate</name>
        <dbReference type="ChEBI" id="CHEBI:597326"/>
    </cofactor>
</comment>
<dbReference type="InterPro" id="IPR015422">
    <property type="entry name" value="PyrdxlP-dep_Trfase_small"/>
</dbReference>
<dbReference type="InterPro" id="IPR015424">
    <property type="entry name" value="PyrdxlP-dep_Trfase"/>
</dbReference>
<dbReference type="InterPro" id="IPR015421">
    <property type="entry name" value="PyrdxlP-dep_Trfase_major"/>
</dbReference>
<dbReference type="NCBIfam" id="NF003764">
    <property type="entry name" value="PRK05355.1"/>
    <property type="match status" value="1"/>
</dbReference>
<dbReference type="GO" id="GO:0004648">
    <property type="term" value="F:O-phospho-L-serine:2-oxoglutarate aminotransferase activity"/>
    <property type="evidence" value="ECO:0007669"/>
    <property type="project" value="UniProtKB-EC"/>
</dbReference>
<comment type="catalytic activity">
    <reaction evidence="10 12">
        <text>O-phospho-L-serine + 2-oxoglutarate = 3-phosphooxypyruvate + L-glutamate</text>
        <dbReference type="Rhea" id="RHEA:14329"/>
        <dbReference type="ChEBI" id="CHEBI:16810"/>
        <dbReference type="ChEBI" id="CHEBI:18110"/>
        <dbReference type="ChEBI" id="CHEBI:29985"/>
        <dbReference type="ChEBI" id="CHEBI:57524"/>
        <dbReference type="EC" id="2.6.1.52"/>
    </reaction>
</comment>
<comment type="similarity">
    <text evidence="3">Belongs to the class-V pyridoxal-phosphate-dependent aminotransferase family. SerC subfamily.</text>
</comment>
<evidence type="ECO:0000313" key="14">
    <source>
        <dbReference type="EMBL" id="KAK9829638.1"/>
    </source>
</evidence>
<dbReference type="GO" id="GO:0009570">
    <property type="term" value="C:chloroplast stroma"/>
    <property type="evidence" value="ECO:0007669"/>
    <property type="project" value="TreeGrafter"/>
</dbReference>
<accession>A0AAW1R755</accession>
<dbReference type="InterPro" id="IPR020578">
    <property type="entry name" value="Aminotrans_V_PyrdxlP_BS"/>
</dbReference>
<dbReference type="PROSITE" id="PS00595">
    <property type="entry name" value="AA_TRANSFER_CLASS_5"/>
    <property type="match status" value="1"/>
</dbReference>
<evidence type="ECO:0000256" key="3">
    <source>
        <dbReference type="ARBA" id="ARBA00006904"/>
    </source>
</evidence>
<dbReference type="Gene3D" id="3.90.1150.10">
    <property type="entry name" value="Aspartate Aminotransferase, domain 1"/>
    <property type="match status" value="1"/>
</dbReference>
<dbReference type="EMBL" id="JALJOR010000001">
    <property type="protein sequence ID" value="KAK9829638.1"/>
    <property type="molecule type" value="Genomic_DNA"/>
</dbReference>
<dbReference type="Gene3D" id="3.40.640.10">
    <property type="entry name" value="Type I PLP-dependent aspartate aminotransferase-like (Major domain)"/>
    <property type="match status" value="1"/>
</dbReference>
<gene>
    <name evidence="14" type="ORF">WJX72_007009</name>
</gene>
<dbReference type="SUPFAM" id="SSF53383">
    <property type="entry name" value="PLP-dependent transferases"/>
    <property type="match status" value="1"/>
</dbReference>
<evidence type="ECO:0000256" key="7">
    <source>
        <dbReference type="ARBA" id="ARBA00022898"/>
    </source>
</evidence>
<dbReference type="NCBIfam" id="TIGR01364">
    <property type="entry name" value="serC_1"/>
    <property type="match status" value="1"/>
</dbReference>
<keyword evidence="6 12" id="KW-0808">Transferase</keyword>
<reference evidence="14 15" key="1">
    <citation type="journal article" date="2024" name="Nat. Commun.">
        <title>Phylogenomics reveals the evolutionary origins of lichenization in chlorophyte algae.</title>
        <authorList>
            <person name="Puginier C."/>
            <person name="Libourel C."/>
            <person name="Otte J."/>
            <person name="Skaloud P."/>
            <person name="Haon M."/>
            <person name="Grisel S."/>
            <person name="Petersen M."/>
            <person name="Berrin J.G."/>
            <person name="Delaux P.M."/>
            <person name="Dal Grande F."/>
            <person name="Keller J."/>
        </authorList>
    </citation>
    <scope>NUCLEOTIDE SEQUENCE [LARGE SCALE GENOMIC DNA]</scope>
    <source>
        <strain evidence="14 15">SAG 2043</strain>
    </source>
</reference>
<dbReference type="PIRSF" id="PIRSF000525">
    <property type="entry name" value="SerC"/>
    <property type="match status" value="1"/>
</dbReference>
<dbReference type="InterPro" id="IPR000192">
    <property type="entry name" value="Aminotrans_V_dom"/>
</dbReference>
<keyword evidence="5 12" id="KW-0028">Amino-acid biosynthesis</keyword>
<dbReference type="FunFam" id="3.90.1150.10:FF:000006">
    <property type="entry name" value="Phosphoserine aminotransferase"/>
    <property type="match status" value="1"/>
</dbReference>
<evidence type="ECO:0000256" key="8">
    <source>
        <dbReference type="ARBA" id="ARBA00023299"/>
    </source>
</evidence>
<comment type="catalytic activity">
    <reaction evidence="9">
        <text>4-(phosphooxy)-L-threonine + 2-oxoglutarate = (R)-3-hydroxy-2-oxo-4-phosphooxybutanoate + L-glutamate</text>
        <dbReference type="Rhea" id="RHEA:16573"/>
        <dbReference type="ChEBI" id="CHEBI:16810"/>
        <dbReference type="ChEBI" id="CHEBI:29985"/>
        <dbReference type="ChEBI" id="CHEBI:58452"/>
        <dbReference type="ChEBI" id="CHEBI:58538"/>
        <dbReference type="EC" id="2.6.1.52"/>
    </reaction>
</comment>
<evidence type="ECO:0000256" key="4">
    <source>
        <dbReference type="ARBA" id="ARBA00022576"/>
    </source>
</evidence>
<evidence type="ECO:0000256" key="5">
    <source>
        <dbReference type="ARBA" id="ARBA00022605"/>
    </source>
</evidence>
<dbReference type="Proteomes" id="UP001489004">
    <property type="component" value="Unassembled WGS sequence"/>
</dbReference>
<dbReference type="InterPro" id="IPR022278">
    <property type="entry name" value="Pser_aminoTfrase"/>
</dbReference>
<keyword evidence="4 12" id="KW-0032">Aminotransferase</keyword>
<dbReference type="AlphaFoldDB" id="A0AAW1R755"/>
<comment type="pathway">
    <text evidence="2 12">Amino-acid biosynthesis; L-serine biosynthesis; L-serine from 3-phospho-D-glycerate: step 2/3.</text>
</comment>
<keyword evidence="7" id="KW-0663">Pyridoxal phosphate</keyword>
<feature type="domain" description="Aminotransferase class V" evidence="13">
    <location>
        <begin position="10"/>
        <end position="332"/>
    </location>
</feature>
<organism evidence="14 15">
    <name type="scientific">[Myrmecia] bisecta</name>
    <dbReference type="NCBI Taxonomy" id="41462"/>
    <lineage>
        <taxon>Eukaryota</taxon>
        <taxon>Viridiplantae</taxon>
        <taxon>Chlorophyta</taxon>
        <taxon>core chlorophytes</taxon>
        <taxon>Trebouxiophyceae</taxon>
        <taxon>Trebouxiales</taxon>
        <taxon>Trebouxiaceae</taxon>
        <taxon>Myrmecia</taxon>
    </lineage>
</organism>
<evidence type="ECO:0000256" key="9">
    <source>
        <dbReference type="ARBA" id="ARBA00047630"/>
    </source>
</evidence>
<sequence length="344" mass="37328">MVSVFAGHAQAELLNYQGSGTSVMEMSHRGKEFTALIEKAEADLRQLLSIPDNYKVLFLQGGASAQFAAIPLNLTAEGDTVDQIVTGSWSKKALEEGGKYATVNLVAKGDNKSIPQRSNWKLTPGAKYVHYCDNETIQGVEFKGAPDVGEALLVADMSSNFCSKRVDVAKYGLIYAGAQKNIGPAGVTVVIVRDDLVGNARPITPAVLDYKVMEGSLYNTPPCWSIYICGLVFDHMLRNGGLEQMEEYNEQKAQVVYNAIQGSNGFYNSPVDPAVQSMMNIPFTIPSNPDLEKQFVSEAAKQGLVQLKGHRSVGGMRASIYNSMPIEGVQQLAAFMKEFASKHA</sequence>
<dbReference type="PANTHER" id="PTHR43247:SF1">
    <property type="entry name" value="PHOSPHOSERINE AMINOTRANSFERASE"/>
    <property type="match status" value="1"/>
</dbReference>
<evidence type="ECO:0000313" key="15">
    <source>
        <dbReference type="Proteomes" id="UP001489004"/>
    </source>
</evidence>
<dbReference type="GO" id="GO:0006564">
    <property type="term" value="P:L-serine biosynthetic process"/>
    <property type="evidence" value="ECO:0007669"/>
    <property type="project" value="UniProtKB-KW"/>
</dbReference>
<dbReference type="GO" id="GO:0030170">
    <property type="term" value="F:pyridoxal phosphate binding"/>
    <property type="evidence" value="ECO:0007669"/>
    <property type="project" value="TreeGrafter"/>
</dbReference>
<keyword evidence="15" id="KW-1185">Reference proteome</keyword>
<protein>
    <recommendedName>
        <fullName evidence="12">Phosphoserine aminotransferase</fullName>
        <ecNumber evidence="12">2.6.1.52</ecNumber>
    </recommendedName>
</protein>
<proteinExistence type="inferred from homology"/>
<evidence type="ECO:0000256" key="2">
    <source>
        <dbReference type="ARBA" id="ARBA00005099"/>
    </source>
</evidence>
<dbReference type="HAMAP" id="MF_00160">
    <property type="entry name" value="SerC_aminotrans_5"/>
    <property type="match status" value="1"/>
</dbReference>
<evidence type="ECO:0000256" key="11">
    <source>
        <dbReference type="RuleBase" id="RU004504"/>
    </source>
</evidence>
<name>A0AAW1R755_9CHLO</name>
<dbReference type="EC" id="2.6.1.52" evidence="12"/>
<dbReference type="FunFam" id="3.40.640.10:FF:000010">
    <property type="entry name" value="Phosphoserine aminotransferase"/>
    <property type="match status" value="1"/>
</dbReference>
<comment type="caution">
    <text evidence="14">The sequence shown here is derived from an EMBL/GenBank/DDBJ whole genome shotgun (WGS) entry which is preliminary data.</text>
</comment>
<evidence type="ECO:0000259" key="13">
    <source>
        <dbReference type="Pfam" id="PF00266"/>
    </source>
</evidence>
<evidence type="ECO:0000256" key="10">
    <source>
        <dbReference type="ARBA" id="ARBA00049007"/>
    </source>
</evidence>
<dbReference type="PANTHER" id="PTHR43247">
    <property type="entry name" value="PHOSPHOSERINE AMINOTRANSFERASE"/>
    <property type="match status" value="1"/>
</dbReference>
<keyword evidence="8 12" id="KW-0718">Serine biosynthesis</keyword>
<dbReference type="Pfam" id="PF00266">
    <property type="entry name" value="Aminotran_5"/>
    <property type="match status" value="1"/>
</dbReference>